<keyword evidence="2" id="KW-1185">Reference proteome</keyword>
<dbReference type="EMBL" id="ML208281">
    <property type="protein sequence ID" value="TFK72875.1"/>
    <property type="molecule type" value="Genomic_DNA"/>
</dbReference>
<dbReference type="Proteomes" id="UP000308600">
    <property type="component" value="Unassembled WGS sequence"/>
</dbReference>
<protein>
    <submittedName>
        <fullName evidence="1">Uncharacterized protein</fullName>
    </submittedName>
</protein>
<evidence type="ECO:0000313" key="1">
    <source>
        <dbReference type="EMBL" id="TFK72875.1"/>
    </source>
</evidence>
<accession>A0ACD3B4Y1</accession>
<reference evidence="1 2" key="1">
    <citation type="journal article" date="2019" name="Nat. Ecol. Evol.">
        <title>Megaphylogeny resolves global patterns of mushroom evolution.</title>
        <authorList>
            <person name="Varga T."/>
            <person name="Krizsan K."/>
            <person name="Foldi C."/>
            <person name="Dima B."/>
            <person name="Sanchez-Garcia M."/>
            <person name="Sanchez-Ramirez S."/>
            <person name="Szollosi G.J."/>
            <person name="Szarkandi J.G."/>
            <person name="Papp V."/>
            <person name="Albert L."/>
            <person name="Andreopoulos W."/>
            <person name="Angelini C."/>
            <person name="Antonin V."/>
            <person name="Barry K.W."/>
            <person name="Bougher N.L."/>
            <person name="Buchanan P."/>
            <person name="Buyck B."/>
            <person name="Bense V."/>
            <person name="Catcheside P."/>
            <person name="Chovatia M."/>
            <person name="Cooper J."/>
            <person name="Damon W."/>
            <person name="Desjardin D."/>
            <person name="Finy P."/>
            <person name="Geml J."/>
            <person name="Haridas S."/>
            <person name="Hughes K."/>
            <person name="Justo A."/>
            <person name="Karasinski D."/>
            <person name="Kautmanova I."/>
            <person name="Kiss B."/>
            <person name="Kocsube S."/>
            <person name="Kotiranta H."/>
            <person name="LaButti K.M."/>
            <person name="Lechner B.E."/>
            <person name="Liimatainen K."/>
            <person name="Lipzen A."/>
            <person name="Lukacs Z."/>
            <person name="Mihaltcheva S."/>
            <person name="Morgado L.N."/>
            <person name="Niskanen T."/>
            <person name="Noordeloos M.E."/>
            <person name="Ohm R.A."/>
            <person name="Ortiz-Santana B."/>
            <person name="Ovrebo C."/>
            <person name="Racz N."/>
            <person name="Riley R."/>
            <person name="Savchenko A."/>
            <person name="Shiryaev A."/>
            <person name="Soop K."/>
            <person name="Spirin V."/>
            <person name="Szebenyi C."/>
            <person name="Tomsovsky M."/>
            <person name="Tulloss R.E."/>
            <person name="Uehling J."/>
            <person name="Grigoriev I.V."/>
            <person name="Vagvolgyi C."/>
            <person name="Papp T."/>
            <person name="Martin F.M."/>
            <person name="Miettinen O."/>
            <person name="Hibbett D.S."/>
            <person name="Nagy L.G."/>
        </authorList>
    </citation>
    <scope>NUCLEOTIDE SEQUENCE [LARGE SCALE GENOMIC DNA]</scope>
    <source>
        <strain evidence="1 2">NL-1719</strain>
    </source>
</reference>
<sequence length="443" mass="48792">MAPNPVPLPRRNPSRKPRPALNTAANPTITLGDNSTPDILTPSSSPSPQQTSPSLEQGISNAEALRGRPAARSEFLLPANSNPNNVTVARGGQSATKVPSRSRPPSTDVDPNPVPQEAQDPPTQDSPAQDPDDGDSDYSDDSDADFEEDPEPDPKALAKSINRPLKKGRKSIGDVARRGQDLVSELMEQTAEAVKDLRDDLGIRKFLRGAKAHLKRIKEYQPPDEVPKDDIESFSFSRVDEHVLGRLGIRPGYESLSVKQTTEMFPLFPEESGIVKEFGETIAEQGGPHHITLKAMVTTFGTQFETFSRSLIDLFAAWFAAMLMTCTSLELQNLAMTEATPKKPNDKKRGGKRGVIDIIWNGMITLLSGRLDFVFLTFPKNGLFVKERKEAQRSNDFVTKTRKLTSYEWGRDLRLFVLEAKANQTAGALRKHIPQVAAQCRAT</sequence>
<evidence type="ECO:0000313" key="2">
    <source>
        <dbReference type="Proteomes" id="UP000308600"/>
    </source>
</evidence>
<proteinExistence type="predicted"/>
<organism evidence="1 2">
    <name type="scientific">Pluteus cervinus</name>
    <dbReference type="NCBI Taxonomy" id="181527"/>
    <lineage>
        <taxon>Eukaryota</taxon>
        <taxon>Fungi</taxon>
        <taxon>Dikarya</taxon>
        <taxon>Basidiomycota</taxon>
        <taxon>Agaricomycotina</taxon>
        <taxon>Agaricomycetes</taxon>
        <taxon>Agaricomycetidae</taxon>
        <taxon>Agaricales</taxon>
        <taxon>Pluteineae</taxon>
        <taxon>Pluteaceae</taxon>
        <taxon>Pluteus</taxon>
    </lineage>
</organism>
<gene>
    <name evidence="1" type="ORF">BDN72DRAFT_855236</name>
</gene>
<name>A0ACD3B4Y1_9AGAR</name>